<reference evidence="1 2" key="1">
    <citation type="submission" date="2019-03" db="EMBL/GenBank/DDBJ databases">
        <title>Genomic Encyclopedia of Type Strains, Phase IV (KMG-IV): sequencing the most valuable type-strain genomes for metagenomic binning, comparative biology and taxonomic classification.</title>
        <authorList>
            <person name="Goeker M."/>
        </authorList>
    </citation>
    <scope>NUCLEOTIDE SEQUENCE [LARGE SCALE GENOMIC DNA]</scope>
    <source>
        <strain evidence="1 2">DSM 4868</strain>
    </source>
</reference>
<dbReference type="Proteomes" id="UP000295142">
    <property type="component" value="Unassembled WGS sequence"/>
</dbReference>
<dbReference type="AlphaFoldDB" id="A0A4R2KAH3"/>
<keyword evidence="2" id="KW-1185">Reference proteome</keyword>
<name>A0A4R2KAH3_9RHOB</name>
<dbReference type="InterPro" id="IPR008257">
    <property type="entry name" value="Pept_M19"/>
</dbReference>
<evidence type="ECO:0000313" key="1">
    <source>
        <dbReference type="EMBL" id="TCO69172.1"/>
    </source>
</evidence>
<dbReference type="PANTHER" id="PTHR10443">
    <property type="entry name" value="MICROSOMAL DIPEPTIDASE"/>
    <property type="match status" value="1"/>
</dbReference>
<gene>
    <name evidence="1" type="ORF">EV655_1173</name>
</gene>
<dbReference type="GO" id="GO:0006508">
    <property type="term" value="P:proteolysis"/>
    <property type="evidence" value="ECO:0007669"/>
    <property type="project" value="InterPro"/>
</dbReference>
<dbReference type="PANTHER" id="PTHR10443:SF12">
    <property type="entry name" value="DIPEPTIDASE"/>
    <property type="match status" value="1"/>
</dbReference>
<evidence type="ECO:0000313" key="2">
    <source>
        <dbReference type="Proteomes" id="UP000295142"/>
    </source>
</evidence>
<dbReference type="InterPro" id="IPR000180">
    <property type="entry name" value="Dipep_AS"/>
</dbReference>
<comment type="caution">
    <text evidence="1">The sequence shown here is derived from an EMBL/GenBank/DDBJ whole genome shotgun (WGS) entry which is preliminary data.</text>
</comment>
<dbReference type="PROSITE" id="PS51365">
    <property type="entry name" value="RENAL_DIPEPTIDASE_2"/>
    <property type="match status" value="1"/>
</dbReference>
<dbReference type="EMBL" id="SLWW01000017">
    <property type="protein sequence ID" value="TCO69172.1"/>
    <property type="molecule type" value="Genomic_DNA"/>
</dbReference>
<dbReference type="SUPFAM" id="SSF51556">
    <property type="entry name" value="Metallo-dependent hydrolases"/>
    <property type="match status" value="1"/>
</dbReference>
<dbReference type="PROSITE" id="PS00869">
    <property type="entry name" value="RENAL_DIPEPTIDASE_1"/>
    <property type="match status" value="1"/>
</dbReference>
<accession>A0A4R2KAH3</accession>
<sequence>MRGAKPRGTSGDRVTLPTEPAIFDGHNDVLLRLFRAGGPMAAEQFLTGRAGHLDLPGARAGGFGGGFFAIFVPSNDIDLDDTTGRMRAGSYDLPLPAPIEWEDALPVVMTQAATLFRLEELGALKVCRTAAEIRVCLASGTLAAVLHMEGAEAIDPEFHVLDVLYRAGLRSLGPVWSRPTIYGAGVPFRYPSDGDTGGGLTEDGIDLVKRCNRLGILIDLSHMTMAGFWDVARQSTAPLVATHSNAHAITPQARNLTDAQLDAIAASDGMVGLNFAVAFLRPDGRMVDTAIDDMLRHLDHLLHRLGETRVGLGSDFDGAIIPSDIGTAAGLPALRRAMAEHGYGAALIERLCHGNWLRVLERTWGA</sequence>
<dbReference type="Pfam" id="PF01244">
    <property type="entry name" value="Peptidase_M19"/>
    <property type="match status" value="1"/>
</dbReference>
<organism evidence="1 2">
    <name type="scientific">Rhodovulum euryhalinum</name>
    <dbReference type="NCBI Taxonomy" id="35805"/>
    <lineage>
        <taxon>Bacteria</taxon>
        <taxon>Pseudomonadati</taxon>
        <taxon>Pseudomonadota</taxon>
        <taxon>Alphaproteobacteria</taxon>
        <taxon>Rhodobacterales</taxon>
        <taxon>Paracoccaceae</taxon>
        <taxon>Rhodovulum</taxon>
    </lineage>
</organism>
<dbReference type="GO" id="GO:0070573">
    <property type="term" value="F:metallodipeptidase activity"/>
    <property type="evidence" value="ECO:0007669"/>
    <property type="project" value="InterPro"/>
</dbReference>
<dbReference type="OrthoDB" id="9804920at2"/>
<dbReference type="Gene3D" id="3.20.20.140">
    <property type="entry name" value="Metal-dependent hydrolases"/>
    <property type="match status" value="1"/>
</dbReference>
<dbReference type="CDD" id="cd01301">
    <property type="entry name" value="rDP_like"/>
    <property type="match status" value="1"/>
</dbReference>
<proteinExistence type="predicted"/>
<dbReference type="InterPro" id="IPR032466">
    <property type="entry name" value="Metal_Hydrolase"/>
</dbReference>
<protein>
    <submittedName>
        <fullName evidence="1">Membrane dipeptidase</fullName>
    </submittedName>
</protein>